<keyword evidence="9" id="KW-0067">ATP-binding</keyword>
<keyword evidence="8" id="KW-0547">Nucleotide-binding</keyword>
<name>A0A5B8XNN6_9DELT</name>
<evidence type="ECO:0000313" key="13">
    <source>
        <dbReference type="EMBL" id="QED27492.1"/>
    </source>
</evidence>
<dbReference type="GO" id="GO:0005737">
    <property type="term" value="C:cytoplasm"/>
    <property type="evidence" value="ECO:0007669"/>
    <property type="project" value="UniProtKB-SubCell"/>
</dbReference>
<evidence type="ECO:0000256" key="9">
    <source>
        <dbReference type="ARBA" id="ARBA00022840"/>
    </source>
</evidence>
<evidence type="ECO:0000256" key="6">
    <source>
        <dbReference type="ARBA" id="ARBA00022694"/>
    </source>
</evidence>
<evidence type="ECO:0000256" key="8">
    <source>
        <dbReference type="ARBA" id="ARBA00022741"/>
    </source>
</evidence>
<keyword evidence="4" id="KW-0963">Cytoplasm</keyword>
<keyword evidence="6" id="KW-0819">tRNA processing</keyword>
<evidence type="ECO:0000256" key="4">
    <source>
        <dbReference type="ARBA" id="ARBA00022490"/>
    </source>
</evidence>
<evidence type="ECO:0000256" key="3">
    <source>
        <dbReference type="ARBA" id="ARBA00012584"/>
    </source>
</evidence>
<dbReference type="KEGG" id="bbae:FRD01_09615"/>
<dbReference type="AlphaFoldDB" id="A0A5B8XNN6"/>
<keyword evidence="7" id="KW-0548">Nucleotidyltransferase</keyword>
<sequence length="212" mass="23115">MKIIKIQEVAENPEHIKALAKTLANGGLVCMPCRGTYRILADLLNEDAVINLMQSKRRTSKAPSLVFVPSKDHLSKITDEVPSVANQLAKDHWPGPLTILFEPSSEIPRSVVKQLTKANGHIGVRIPEDELMVRLLQEFGGPVLVSSANKEKKAGASSPAQIRKNFVSRVDHFVDAGDLSGDGSSTIVEIKDGKAHVTREGNISSEQLKKYC</sequence>
<dbReference type="InterPro" id="IPR050156">
    <property type="entry name" value="TC-AMP_synthase_SUA5"/>
</dbReference>
<dbReference type="SUPFAM" id="SSF55821">
    <property type="entry name" value="YrdC/RibB"/>
    <property type="match status" value="1"/>
</dbReference>
<protein>
    <recommendedName>
        <fullName evidence="10">L-threonylcarbamoyladenylate synthase</fullName>
        <ecNumber evidence="3">2.7.7.87</ecNumber>
    </recommendedName>
    <alternativeName>
        <fullName evidence="10">L-threonylcarbamoyladenylate synthase</fullName>
    </alternativeName>
</protein>
<dbReference type="NCBIfam" id="TIGR00057">
    <property type="entry name" value="L-threonylcarbamoyladenylate synthase"/>
    <property type="match status" value="1"/>
</dbReference>
<dbReference type="PANTHER" id="PTHR17490">
    <property type="entry name" value="SUA5"/>
    <property type="match status" value="1"/>
</dbReference>
<dbReference type="GO" id="GO:0061710">
    <property type="term" value="F:L-threonylcarbamoyladenylate synthase"/>
    <property type="evidence" value="ECO:0007669"/>
    <property type="project" value="UniProtKB-EC"/>
</dbReference>
<dbReference type="PROSITE" id="PS51163">
    <property type="entry name" value="YRDC"/>
    <property type="match status" value="1"/>
</dbReference>
<dbReference type="OrthoDB" id="9814580at2"/>
<dbReference type="InterPro" id="IPR006070">
    <property type="entry name" value="Sua5-like_dom"/>
</dbReference>
<keyword evidence="5" id="KW-0808">Transferase</keyword>
<evidence type="ECO:0000313" key="14">
    <source>
        <dbReference type="Proteomes" id="UP000321595"/>
    </source>
</evidence>
<dbReference type="Gene3D" id="3.90.870.10">
    <property type="entry name" value="DHBP synthase"/>
    <property type="match status" value="1"/>
</dbReference>
<reference evidence="13 14" key="1">
    <citation type="submission" date="2019-08" db="EMBL/GenBank/DDBJ databases">
        <authorList>
            <person name="Liang Q."/>
        </authorList>
    </citation>
    <scope>NUCLEOTIDE SEQUENCE [LARGE SCALE GENOMIC DNA]</scope>
    <source>
        <strain evidence="13 14">V1718</strain>
    </source>
</reference>
<evidence type="ECO:0000256" key="7">
    <source>
        <dbReference type="ARBA" id="ARBA00022695"/>
    </source>
</evidence>
<accession>A0A5B8XNN6</accession>
<evidence type="ECO:0000256" key="10">
    <source>
        <dbReference type="ARBA" id="ARBA00029774"/>
    </source>
</evidence>
<dbReference type="GO" id="GO:0003725">
    <property type="term" value="F:double-stranded RNA binding"/>
    <property type="evidence" value="ECO:0007669"/>
    <property type="project" value="InterPro"/>
</dbReference>
<organism evidence="13 14">
    <name type="scientific">Microvenator marinus</name>
    <dbReference type="NCBI Taxonomy" id="2600177"/>
    <lineage>
        <taxon>Bacteria</taxon>
        <taxon>Deltaproteobacteria</taxon>
        <taxon>Bradymonadales</taxon>
        <taxon>Microvenatoraceae</taxon>
        <taxon>Microvenator</taxon>
    </lineage>
</organism>
<dbReference type="RefSeq" id="WP_146959177.1">
    <property type="nucleotide sequence ID" value="NZ_CP042467.1"/>
</dbReference>
<dbReference type="GO" id="GO:0006450">
    <property type="term" value="P:regulation of translational fidelity"/>
    <property type="evidence" value="ECO:0007669"/>
    <property type="project" value="TreeGrafter"/>
</dbReference>
<gene>
    <name evidence="13" type="ORF">FRD01_09615</name>
</gene>
<evidence type="ECO:0000256" key="5">
    <source>
        <dbReference type="ARBA" id="ARBA00022679"/>
    </source>
</evidence>
<dbReference type="GO" id="GO:0005524">
    <property type="term" value="F:ATP binding"/>
    <property type="evidence" value="ECO:0007669"/>
    <property type="project" value="UniProtKB-KW"/>
</dbReference>
<keyword evidence="14" id="KW-1185">Reference proteome</keyword>
<dbReference type="GO" id="GO:0000049">
    <property type="term" value="F:tRNA binding"/>
    <property type="evidence" value="ECO:0007669"/>
    <property type="project" value="TreeGrafter"/>
</dbReference>
<dbReference type="InterPro" id="IPR017945">
    <property type="entry name" value="DHBP_synth_RibB-like_a/b_dom"/>
</dbReference>
<dbReference type="Pfam" id="PF01300">
    <property type="entry name" value="Sua5_yciO_yrdC"/>
    <property type="match status" value="1"/>
</dbReference>
<dbReference type="Proteomes" id="UP000321595">
    <property type="component" value="Chromosome"/>
</dbReference>
<dbReference type="PANTHER" id="PTHR17490:SF16">
    <property type="entry name" value="THREONYLCARBAMOYL-AMP SYNTHASE"/>
    <property type="match status" value="1"/>
</dbReference>
<evidence type="ECO:0000256" key="2">
    <source>
        <dbReference type="ARBA" id="ARBA00007663"/>
    </source>
</evidence>
<feature type="domain" description="YrdC-like" evidence="12">
    <location>
        <begin position="13"/>
        <end position="203"/>
    </location>
</feature>
<dbReference type="EMBL" id="CP042467">
    <property type="protein sequence ID" value="QED27492.1"/>
    <property type="molecule type" value="Genomic_DNA"/>
</dbReference>
<evidence type="ECO:0000256" key="11">
    <source>
        <dbReference type="ARBA" id="ARBA00048366"/>
    </source>
</evidence>
<comment type="subcellular location">
    <subcellularLocation>
        <location evidence="1">Cytoplasm</location>
    </subcellularLocation>
</comment>
<dbReference type="GO" id="GO:0008033">
    <property type="term" value="P:tRNA processing"/>
    <property type="evidence" value="ECO:0007669"/>
    <property type="project" value="UniProtKB-KW"/>
</dbReference>
<comment type="similarity">
    <text evidence="2">Belongs to the SUA5 family.</text>
</comment>
<evidence type="ECO:0000256" key="1">
    <source>
        <dbReference type="ARBA" id="ARBA00004496"/>
    </source>
</evidence>
<comment type="catalytic activity">
    <reaction evidence="11">
        <text>L-threonine + hydrogencarbonate + ATP = L-threonylcarbamoyladenylate + diphosphate + H2O</text>
        <dbReference type="Rhea" id="RHEA:36407"/>
        <dbReference type="ChEBI" id="CHEBI:15377"/>
        <dbReference type="ChEBI" id="CHEBI:17544"/>
        <dbReference type="ChEBI" id="CHEBI:30616"/>
        <dbReference type="ChEBI" id="CHEBI:33019"/>
        <dbReference type="ChEBI" id="CHEBI:57926"/>
        <dbReference type="ChEBI" id="CHEBI:73682"/>
        <dbReference type="EC" id="2.7.7.87"/>
    </reaction>
</comment>
<evidence type="ECO:0000259" key="12">
    <source>
        <dbReference type="PROSITE" id="PS51163"/>
    </source>
</evidence>
<proteinExistence type="inferred from homology"/>
<dbReference type="EC" id="2.7.7.87" evidence="3"/>